<dbReference type="PATRIC" id="fig|1121439.3.peg.2841"/>
<keyword evidence="1" id="KW-1133">Transmembrane helix</keyword>
<keyword evidence="4" id="KW-1185">Reference proteome</keyword>
<evidence type="ECO:0000313" key="4">
    <source>
        <dbReference type="Proteomes" id="UP000014975"/>
    </source>
</evidence>
<accession>S7T0Z5</accession>
<dbReference type="InterPro" id="IPR018639">
    <property type="entry name" value="DUF2062"/>
</dbReference>
<sequence length="177" mass="19824">MSENGNGRGARGFLTRLVRQSRLYWLKVLRIKAEPEVVARGIACGVFAAWLPVVPGVPFQILVAIVSSFILRGSKVAAFLATWISNPLNWVFFYFVTYKVGGFFSPFEHLSIRIESFDMEAIKQLANVGWRGLVVMIIGGTIIGIPSGVVAYFISLPLIRGYRKRRALRQMRKTTSL</sequence>
<reference evidence="3 4" key="1">
    <citation type="journal article" date="2013" name="Genome Announc.">
        <title>Draft genome sequences for three mercury-methylating, sulfate-reducing bacteria.</title>
        <authorList>
            <person name="Brown S.D."/>
            <person name="Hurt R.A.Jr."/>
            <person name="Gilmour C.C."/>
            <person name="Elias D.A."/>
        </authorList>
    </citation>
    <scope>NUCLEOTIDE SEQUENCE [LARGE SCALE GENOMIC DNA]</scope>
    <source>
        <strain evidence="3 4">DSM 16529</strain>
    </source>
</reference>
<dbReference type="Proteomes" id="UP000014975">
    <property type="component" value="Unassembled WGS sequence"/>
</dbReference>
<organism evidence="3 4">
    <name type="scientific">Alkalidesulfovibrio alkalitolerans DSM 16529</name>
    <dbReference type="NCBI Taxonomy" id="1121439"/>
    <lineage>
        <taxon>Bacteria</taxon>
        <taxon>Pseudomonadati</taxon>
        <taxon>Thermodesulfobacteriota</taxon>
        <taxon>Desulfovibrionia</taxon>
        <taxon>Desulfovibrionales</taxon>
        <taxon>Desulfovibrionaceae</taxon>
        <taxon>Alkalidesulfovibrio</taxon>
    </lineage>
</organism>
<dbReference type="RefSeq" id="WP_020888150.1">
    <property type="nucleotide sequence ID" value="NZ_ATHI01000031.1"/>
</dbReference>
<protein>
    <recommendedName>
        <fullName evidence="2">DUF2062 domain-containing protein</fullName>
    </recommendedName>
</protein>
<proteinExistence type="predicted"/>
<dbReference type="AlphaFoldDB" id="S7T0Z5"/>
<feature type="transmembrane region" description="Helical" evidence="1">
    <location>
        <begin position="47"/>
        <end position="71"/>
    </location>
</feature>
<evidence type="ECO:0000256" key="1">
    <source>
        <dbReference type="SAM" id="Phobius"/>
    </source>
</evidence>
<evidence type="ECO:0000313" key="3">
    <source>
        <dbReference type="EMBL" id="EPR30732.1"/>
    </source>
</evidence>
<evidence type="ECO:0000259" key="2">
    <source>
        <dbReference type="Pfam" id="PF09835"/>
    </source>
</evidence>
<name>S7T0Z5_9BACT</name>
<gene>
    <name evidence="3" type="ORF">dsat_1454</name>
</gene>
<dbReference type="EMBL" id="ATHI01000031">
    <property type="protein sequence ID" value="EPR30732.1"/>
    <property type="molecule type" value="Genomic_DNA"/>
</dbReference>
<comment type="caution">
    <text evidence="3">The sequence shown here is derived from an EMBL/GenBank/DDBJ whole genome shotgun (WGS) entry which is preliminary data.</text>
</comment>
<keyword evidence="1" id="KW-0472">Membrane</keyword>
<dbReference type="STRING" id="1121439.dsat_1454"/>
<feature type="transmembrane region" description="Helical" evidence="1">
    <location>
        <begin position="133"/>
        <end position="159"/>
    </location>
</feature>
<dbReference type="OrthoDB" id="9794343at2"/>
<dbReference type="PANTHER" id="PTHR40547">
    <property type="entry name" value="SLL0298 PROTEIN"/>
    <property type="match status" value="1"/>
</dbReference>
<feature type="domain" description="DUF2062" evidence="2">
    <location>
        <begin position="20"/>
        <end position="166"/>
    </location>
</feature>
<feature type="transmembrane region" description="Helical" evidence="1">
    <location>
        <begin position="78"/>
        <end position="96"/>
    </location>
</feature>
<dbReference type="eggNOG" id="COG3216">
    <property type="taxonomic scope" value="Bacteria"/>
</dbReference>
<dbReference type="Pfam" id="PF09835">
    <property type="entry name" value="DUF2062"/>
    <property type="match status" value="1"/>
</dbReference>
<keyword evidence="1" id="KW-0812">Transmembrane</keyword>
<dbReference type="PANTHER" id="PTHR40547:SF1">
    <property type="entry name" value="SLL0298 PROTEIN"/>
    <property type="match status" value="1"/>
</dbReference>